<comment type="caution">
    <text evidence="1">The sequence shown here is derived from an EMBL/GenBank/DDBJ whole genome shotgun (WGS) entry which is preliminary data.</text>
</comment>
<reference evidence="1 2" key="1">
    <citation type="submission" date="2024-06" db="EMBL/GenBank/DDBJ databases">
        <authorList>
            <person name="Chen R.Y."/>
        </authorList>
    </citation>
    <scope>NUCLEOTIDE SEQUENCE [LARGE SCALE GENOMIC DNA]</scope>
    <source>
        <strain evidence="1 2">D2</strain>
    </source>
</reference>
<evidence type="ECO:0000313" key="2">
    <source>
        <dbReference type="Proteomes" id="UP001467690"/>
    </source>
</evidence>
<evidence type="ECO:0000313" key="1">
    <source>
        <dbReference type="EMBL" id="MER2492981.1"/>
    </source>
</evidence>
<proteinExistence type="predicted"/>
<dbReference type="EMBL" id="JBELOE010000239">
    <property type="protein sequence ID" value="MER2492981.1"/>
    <property type="molecule type" value="Genomic_DNA"/>
</dbReference>
<gene>
    <name evidence="1" type="ORF">ABS311_13945</name>
</gene>
<dbReference type="RefSeq" id="WP_143872293.1">
    <property type="nucleotide sequence ID" value="NZ_CP041660.1"/>
</dbReference>
<keyword evidence="2" id="KW-1185">Reference proteome</keyword>
<dbReference type="Proteomes" id="UP001467690">
    <property type="component" value="Unassembled WGS sequence"/>
</dbReference>
<protein>
    <submittedName>
        <fullName evidence="1">Uncharacterized protein</fullName>
    </submittedName>
</protein>
<sequence length="395" mass="45263">MSIYDAVMAIPRSGRTFENFIQKLNTRADGLVDSKALISAVKAGKKHKNQNYNLAKAYLDELQNQEISNHLGLFIDRKREERPYRVGFLGADVKIDNLNVRIEGDEPHNCSSLVGLGEADIAVAGLDELLAVTHNSLNASATKWGMYNYNLKKEHKVRIAGSAMLTRYNDVVSREVQDMVGFFLIAKQKPKDDVSANYPKDYLQHLEHHKNRVFVKGRYAEKVHKTYPKLNIEPVHDVEDAVNDSETGDVGLEIVQTGSTLRRKNLVLLGAPLFLSESLYVVDYYKYNKKSDEGLIQLLDKLQPVGYFEQERLIQFSFWYHALQENLGDNWINKPDIMDIFCSQQDAIRGLRPYSLKTRYWTPSDSYKRDDAFRFVEDSLSQLKDVYSQVLNGRL</sequence>
<organism evidence="1 2">
    <name type="scientific">Catenovulum sediminis</name>
    <dbReference type="NCBI Taxonomy" id="1740262"/>
    <lineage>
        <taxon>Bacteria</taxon>
        <taxon>Pseudomonadati</taxon>
        <taxon>Pseudomonadota</taxon>
        <taxon>Gammaproteobacteria</taxon>
        <taxon>Alteromonadales</taxon>
        <taxon>Alteromonadaceae</taxon>
        <taxon>Catenovulum</taxon>
    </lineage>
</organism>
<name>A0ABV1RJ54_9ALTE</name>
<accession>A0ABV1RJ54</accession>